<comment type="caution">
    <text evidence="2">The sequence shown here is derived from an EMBL/GenBank/DDBJ whole genome shotgun (WGS) entry which is preliminary data.</text>
</comment>
<evidence type="ECO:0000256" key="1">
    <source>
        <dbReference type="SAM" id="MobiDB-lite"/>
    </source>
</evidence>
<dbReference type="Proteomes" id="UP001187531">
    <property type="component" value="Unassembled WGS sequence"/>
</dbReference>
<protein>
    <submittedName>
        <fullName evidence="2">Uncharacterized protein</fullName>
    </submittedName>
</protein>
<evidence type="ECO:0000313" key="3">
    <source>
        <dbReference type="Proteomes" id="UP001187531"/>
    </source>
</evidence>
<reference evidence="2" key="1">
    <citation type="submission" date="2023-07" db="EMBL/GenBank/DDBJ databases">
        <title>Chromosome-level genome assembly of Artemia franciscana.</title>
        <authorList>
            <person name="Jo E."/>
        </authorList>
    </citation>
    <scope>NUCLEOTIDE SEQUENCE</scope>
    <source>
        <tissue evidence="2">Whole body</tissue>
    </source>
</reference>
<accession>A0AA88LAT4</accession>
<keyword evidence="3" id="KW-1185">Reference proteome</keyword>
<sequence>ENTFQEWVPPPNKHRVCNVAEANIQSENAGPRRDGPSMQNMEAGPLRPASPKQGENMGTSALLQPQSEDTGHFFLQSHDEEIISPFPNTFVSRQNHKFFKEKMNCYEFLGSLRCTIVRSRALQRWHGDSYFVTANEISRLSLAVHMKEHPDYKYRPRRKPRTLTKEDQAHQVMSHYLPVVPGIVSPSHFFEIFRNQPPIWFAGLPLPFQLQNFKGFDEVQTRREYYPLPTLPYHQLVNIPKVNYYEVEIENTNCRTQESQNEKQN</sequence>
<name>A0AA88LAT4_ARTSF</name>
<organism evidence="2 3">
    <name type="scientific">Artemia franciscana</name>
    <name type="common">Brine shrimp</name>
    <name type="synonym">Artemia sanfranciscana</name>
    <dbReference type="NCBI Taxonomy" id="6661"/>
    <lineage>
        <taxon>Eukaryota</taxon>
        <taxon>Metazoa</taxon>
        <taxon>Ecdysozoa</taxon>
        <taxon>Arthropoda</taxon>
        <taxon>Crustacea</taxon>
        <taxon>Branchiopoda</taxon>
        <taxon>Anostraca</taxon>
        <taxon>Artemiidae</taxon>
        <taxon>Artemia</taxon>
    </lineage>
</organism>
<feature type="region of interest" description="Disordered" evidence="1">
    <location>
        <begin position="24"/>
        <end position="59"/>
    </location>
</feature>
<dbReference type="EMBL" id="JAVRJZ010000008">
    <property type="protein sequence ID" value="KAK2719429.1"/>
    <property type="molecule type" value="Genomic_DNA"/>
</dbReference>
<evidence type="ECO:0000313" key="2">
    <source>
        <dbReference type="EMBL" id="KAK2719429.1"/>
    </source>
</evidence>
<gene>
    <name evidence="2" type="ORF">QYM36_005050</name>
</gene>
<feature type="non-terminal residue" evidence="2">
    <location>
        <position position="1"/>
    </location>
</feature>
<proteinExistence type="predicted"/>
<dbReference type="AlphaFoldDB" id="A0AA88LAT4"/>